<evidence type="ECO:0000313" key="2">
    <source>
        <dbReference type="Proteomes" id="UP000637788"/>
    </source>
</evidence>
<keyword evidence="2" id="KW-1185">Reference proteome</keyword>
<name>A0A917RAA0_9ACTN</name>
<protein>
    <submittedName>
        <fullName evidence="1">Uncharacterized protein</fullName>
    </submittedName>
</protein>
<proteinExistence type="predicted"/>
<dbReference type="AlphaFoldDB" id="A0A917RAA0"/>
<accession>A0A917RAA0</accession>
<comment type="caution">
    <text evidence="1">The sequence shown here is derived from an EMBL/GenBank/DDBJ whole genome shotgun (WGS) entry which is preliminary data.</text>
</comment>
<dbReference type="InterPro" id="IPR046030">
    <property type="entry name" value="DUF5988"/>
</dbReference>
<evidence type="ECO:0000313" key="1">
    <source>
        <dbReference type="EMBL" id="GGK97292.1"/>
    </source>
</evidence>
<dbReference type="EMBL" id="BMPQ01000023">
    <property type="protein sequence ID" value="GGK97292.1"/>
    <property type="molecule type" value="Genomic_DNA"/>
</dbReference>
<reference evidence="1" key="2">
    <citation type="submission" date="2020-09" db="EMBL/GenBank/DDBJ databases">
        <authorList>
            <person name="Sun Q."/>
            <person name="Ohkuma M."/>
        </authorList>
    </citation>
    <scope>NUCLEOTIDE SEQUENCE</scope>
    <source>
        <strain evidence="1">JCM 3035</strain>
    </source>
</reference>
<dbReference type="Proteomes" id="UP000637788">
    <property type="component" value="Unassembled WGS sequence"/>
</dbReference>
<dbReference type="RefSeq" id="WP_189325569.1">
    <property type="nucleotide sequence ID" value="NZ_BMPQ01000023.1"/>
</dbReference>
<reference evidence="1" key="1">
    <citation type="journal article" date="2014" name="Int. J. Syst. Evol. Microbiol.">
        <title>Complete genome sequence of Corynebacterium casei LMG S-19264T (=DSM 44701T), isolated from a smear-ripened cheese.</title>
        <authorList>
            <consortium name="US DOE Joint Genome Institute (JGI-PGF)"/>
            <person name="Walter F."/>
            <person name="Albersmeier A."/>
            <person name="Kalinowski J."/>
            <person name="Ruckert C."/>
        </authorList>
    </citation>
    <scope>NUCLEOTIDE SEQUENCE</scope>
    <source>
        <strain evidence="1">JCM 3035</strain>
    </source>
</reference>
<sequence>MATKTTKTGNTSEKAALAALEGGPDDLPERIVPATAPAGEDLKILHRGGYEHFRPTSRRQETAKGKLPVYEWWERTEIAE</sequence>
<gene>
    <name evidence="1" type="ORF">GCM10010094_67650</name>
</gene>
<organism evidence="1 2">
    <name type="scientific">Streptomyces flaveus</name>
    <dbReference type="NCBI Taxonomy" id="66370"/>
    <lineage>
        <taxon>Bacteria</taxon>
        <taxon>Bacillati</taxon>
        <taxon>Actinomycetota</taxon>
        <taxon>Actinomycetes</taxon>
        <taxon>Kitasatosporales</taxon>
        <taxon>Streptomycetaceae</taxon>
        <taxon>Streptomyces</taxon>
        <taxon>Streptomyces aurantiacus group</taxon>
    </lineage>
</organism>
<dbReference type="Pfam" id="PF19450">
    <property type="entry name" value="DUF5988"/>
    <property type="match status" value="1"/>
</dbReference>